<evidence type="ECO:0000313" key="3">
    <source>
        <dbReference type="Proteomes" id="UP000275348"/>
    </source>
</evidence>
<protein>
    <submittedName>
        <fullName evidence="2">Type I restriction enzyme HsdR N-terminal domain-containing protein</fullName>
    </submittedName>
</protein>
<dbReference type="EMBL" id="RDOJ01000012">
    <property type="protein sequence ID" value="RLZ08696.1"/>
    <property type="molecule type" value="Genomic_DNA"/>
</dbReference>
<gene>
    <name evidence="2" type="ORF">EAH69_09230</name>
</gene>
<dbReference type="Pfam" id="PF13588">
    <property type="entry name" value="HSDR_N_2"/>
    <property type="match status" value="1"/>
</dbReference>
<dbReference type="AlphaFoldDB" id="A0A3L9M9R5"/>
<comment type="caution">
    <text evidence="2">The sequence shown here is derived from an EMBL/GenBank/DDBJ whole genome shotgun (WGS) entry which is preliminary data.</text>
</comment>
<evidence type="ECO:0000259" key="1">
    <source>
        <dbReference type="Pfam" id="PF13588"/>
    </source>
</evidence>
<reference evidence="2 3" key="1">
    <citation type="submission" date="2018-10" db="EMBL/GenBank/DDBJ databases">
        <authorList>
            <person name="Chen X."/>
        </authorList>
    </citation>
    <scope>NUCLEOTIDE SEQUENCE [LARGE SCALE GENOMIC DNA]</scope>
    <source>
        <strain evidence="2 3">YIM 102668</strain>
    </source>
</reference>
<keyword evidence="3" id="KW-1185">Reference proteome</keyword>
<dbReference type="InterPro" id="IPR029464">
    <property type="entry name" value="HSDR_N"/>
</dbReference>
<dbReference type="RefSeq" id="WP_121934915.1">
    <property type="nucleotide sequence ID" value="NZ_RDOJ01000012.1"/>
</dbReference>
<name>A0A3L9M9R5_9FLAO</name>
<dbReference type="Proteomes" id="UP000275348">
    <property type="component" value="Unassembled WGS sequence"/>
</dbReference>
<evidence type="ECO:0000313" key="2">
    <source>
        <dbReference type="EMBL" id="RLZ08696.1"/>
    </source>
</evidence>
<proteinExistence type="predicted"/>
<feature type="domain" description="Type I restriction enzyme R protein N-terminal" evidence="1">
    <location>
        <begin position="39"/>
        <end position="147"/>
    </location>
</feature>
<sequence>MTELTQLNFPANYQIRMRNDQDSSYIFCRIRKTWMVYTPEEWVRQHIIFYLIDTLGYSASSIALEVPVNQTGMRKRADIVVYKQAKPYIMVECKRPSVQITQQTFDQIARYNGIIGSELLMVSNGLNHYYCVMDYENKRYQFLRELPLNKKATS</sequence>
<organism evidence="2 3">
    <name type="scientific">Faecalibacter macacae</name>
    <dbReference type="NCBI Taxonomy" id="1859289"/>
    <lineage>
        <taxon>Bacteria</taxon>
        <taxon>Pseudomonadati</taxon>
        <taxon>Bacteroidota</taxon>
        <taxon>Flavobacteriia</taxon>
        <taxon>Flavobacteriales</taxon>
        <taxon>Weeksellaceae</taxon>
        <taxon>Faecalibacter</taxon>
    </lineage>
</organism>
<dbReference type="OrthoDB" id="9790377at2"/>
<accession>A0A3L9M9R5</accession>